<dbReference type="InterPro" id="IPR025447">
    <property type="entry name" value="DUF4192"/>
</dbReference>
<dbReference type="AlphaFoldDB" id="A0AB38RQ20"/>
<dbReference type="EMBL" id="CP096568">
    <property type="protein sequence ID" value="UPU47011.1"/>
    <property type="molecule type" value="Genomic_DNA"/>
</dbReference>
<proteinExistence type="predicted"/>
<organism evidence="1 2">
    <name type="scientific">Rhodococcus qingshengii JCM 15477</name>
    <dbReference type="NCBI Taxonomy" id="1303681"/>
    <lineage>
        <taxon>Bacteria</taxon>
        <taxon>Bacillati</taxon>
        <taxon>Actinomycetota</taxon>
        <taxon>Actinomycetes</taxon>
        <taxon>Mycobacteriales</taxon>
        <taxon>Nocardiaceae</taxon>
        <taxon>Rhodococcus</taxon>
        <taxon>Rhodococcus erythropolis group</taxon>
    </lineage>
</organism>
<reference evidence="2" key="1">
    <citation type="journal article" date="2022" name="Environ. Microbiol.">
        <title>Functional analysis, diversity, and distribution of carbendazim hydrolases MheI and CbmA, responsible for the initial step in carbendazim degradation.</title>
        <authorList>
            <person name="Zhang M."/>
            <person name="Bai X."/>
            <person name="Li Q."/>
            <person name="Zhang L."/>
            <person name="Zhu Q."/>
            <person name="Gao S."/>
            <person name="Ke Z."/>
            <person name="Jiang M."/>
            <person name="Hu J."/>
            <person name="Qiu J."/>
            <person name="Hong Q."/>
        </authorList>
    </citation>
    <scope>NUCLEOTIDE SEQUENCE [LARGE SCALE GENOMIC DNA]</scope>
    <source>
        <strain evidence="2">djl-6</strain>
    </source>
</reference>
<name>A0AB38RQ20_RHOSG</name>
<dbReference type="Proteomes" id="UP000831484">
    <property type="component" value="Plasmid pdjl-6-5"/>
</dbReference>
<keyword evidence="1" id="KW-0614">Plasmid</keyword>
<sequence length="326" mass="34675">MSTFRLSSPSDCVAGAVALGGHIPVDEVVVIALDLEPMPVAMIKLTDVESGRVLANLEGATPFAQCREMLVVVFGPVERGDAVGEVFEQFRPDAVTPVYVFTEGVVRRWHGVGSLALQAGDQMDLRSHPIVLEAQSLGVATLQTRAQMRAAFEPAQFGAERAATVAQGFDQQRVKLAAMDPRGAAELAFTSGLAPYIGRAKNDGGIVVTDEHAALIAAAMHDATVRDLLFVHVTDKNADAAAEMLRQVGALLPANLAGPVIIIGAIFHWVARHAALSREALIVGRTLDPAHSFGQLFERALDFGMNPALWDQLRTAAVTASTRTGR</sequence>
<dbReference type="RefSeq" id="WP_248671253.1">
    <property type="nucleotide sequence ID" value="NZ_CP096568.1"/>
</dbReference>
<evidence type="ECO:0000313" key="1">
    <source>
        <dbReference type="EMBL" id="UPU47011.1"/>
    </source>
</evidence>
<gene>
    <name evidence="1" type="ORF">M0639_34905</name>
</gene>
<accession>A0AB38RQ20</accession>
<keyword evidence="2" id="KW-1185">Reference proteome</keyword>
<geneLocation type="plasmid" evidence="1 2">
    <name>pdjl-6-5</name>
</geneLocation>
<evidence type="ECO:0000313" key="2">
    <source>
        <dbReference type="Proteomes" id="UP000831484"/>
    </source>
</evidence>
<protein>
    <submittedName>
        <fullName evidence="1">DUF4192 domain-containing protein</fullName>
    </submittedName>
</protein>
<dbReference type="Pfam" id="PF13830">
    <property type="entry name" value="DUF4192"/>
    <property type="match status" value="1"/>
</dbReference>